<evidence type="ECO:0000256" key="1">
    <source>
        <dbReference type="SAM" id="MobiDB-lite"/>
    </source>
</evidence>
<accession>A0ABR0IYB2</accession>
<keyword evidence="3" id="KW-1185">Reference proteome</keyword>
<proteinExistence type="predicted"/>
<gene>
    <name evidence="2" type="ORF">LTR69_010527</name>
</gene>
<comment type="caution">
    <text evidence="2">The sequence shown here is derived from an EMBL/GenBank/DDBJ whole genome shotgun (WGS) entry which is preliminary data.</text>
</comment>
<protein>
    <submittedName>
        <fullName evidence="2">Uncharacterized protein</fullName>
    </submittedName>
</protein>
<organism evidence="2 3">
    <name type="scientific">Exophiala sideris</name>
    <dbReference type="NCBI Taxonomy" id="1016849"/>
    <lineage>
        <taxon>Eukaryota</taxon>
        <taxon>Fungi</taxon>
        <taxon>Dikarya</taxon>
        <taxon>Ascomycota</taxon>
        <taxon>Pezizomycotina</taxon>
        <taxon>Eurotiomycetes</taxon>
        <taxon>Chaetothyriomycetidae</taxon>
        <taxon>Chaetothyriales</taxon>
        <taxon>Herpotrichiellaceae</taxon>
        <taxon>Exophiala</taxon>
    </lineage>
</organism>
<sequence length="334" mass="35992">MPARIDTEAPQADANGPLLTRLGQSSFDPVDFLNDVLPPVNLSSQTHAQKATRSTQIQSTSSDTLSILSSLNGINIRASSDLSTLTDEIIRSGNRLAYEVEVLRGDVNGLHELLTDSLKEDIGHFVQTHAVNGVPVDSSDPDPPATAEAQTSKKEPDFMTQLRLLGKVKKRLEAVVTAFGEAMKWPIPPSEVSGASSLISVSAPELGMQSTAEDDEAREVLRGIRTGINDLLVADGGSHRGLEAAAQRVEEYRDLALLWKGTNEERARVKFVDTLIRMVDERRKTLDASRNTRAEGTLPPGVGAGKTTKGSSEGGGAAGLFRNLQRLKDDLYLE</sequence>
<feature type="region of interest" description="Disordered" evidence="1">
    <location>
        <begin position="287"/>
        <end position="317"/>
    </location>
</feature>
<dbReference type="EMBL" id="JAVRRF010000037">
    <property type="protein sequence ID" value="KAK5050671.1"/>
    <property type="molecule type" value="Genomic_DNA"/>
</dbReference>
<evidence type="ECO:0000313" key="3">
    <source>
        <dbReference type="Proteomes" id="UP001345691"/>
    </source>
</evidence>
<name>A0ABR0IYB2_9EURO</name>
<dbReference type="Proteomes" id="UP001345691">
    <property type="component" value="Unassembled WGS sequence"/>
</dbReference>
<reference evidence="2 3" key="1">
    <citation type="submission" date="2023-08" db="EMBL/GenBank/DDBJ databases">
        <title>Black Yeasts Isolated from many extreme environments.</title>
        <authorList>
            <person name="Coleine C."/>
            <person name="Stajich J.E."/>
            <person name="Selbmann L."/>
        </authorList>
    </citation>
    <scope>NUCLEOTIDE SEQUENCE [LARGE SCALE GENOMIC DNA]</scope>
    <source>
        <strain evidence="2 3">CCFEE 6328</strain>
    </source>
</reference>
<feature type="region of interest" description="Disordered" evidence="1">
    <location>
        <begin position="132"/>
        <end position="156"/>
    </location>
</feature>
<evidence type="ECO:0000313" key="2">
    <source>
        <dbReference type="EMBL" id="KAK5050671.1"/>
    </source>
</evidence>